<evidence type="ECO:0000313" key="10">
    <source>
        <dbReference type="Proteomes" id="UP000020467"/>
    </source>
</evidence>
<feature type="compositionally biased region" description="Basic and acidic residues" evidence="7">
    <location>
        <begin position="74"/>
        <end position="91"/>
    </location>
</feature>
<dbReference type="AlphaFoldDB" id="A0A010SL97"/>
<dbReference type="Proteomes" id="UP000020467">
    <property type="component" value="Unassembled WGS sequence"/>
</dbReference>
<feature type="domain" description="Histone chaperone" evidence="8">
    <location>
        <begin position="51"/>
        <end position="71"/>
    </location>
</feature>
<gene>
    <name evidence="9" type="ORF">CFIO01_12181</name>
</gene>
<keyword evidence="4" id="KW-0143">Chaperone</keyword>
<evidence type="ECO:0000313" key="9">
    <source>
        <dbReference type="EMBL" id="EXF85658.1"/>
    </source>
</evidence>
<feature type="compositionally biased region" description="Basic and acidic residues" evidence="7">
    <location>
        <begin position="48"/>
        <end position="58"/>
    </location>
</feature>
<evidence type="ECO:0000256" key="2">
    <source>
        <dbReference type="ARBA" id="ARBA00004123"/>
    </source>
</evidence>
<dbReference type="HOGENOM" id="CLU_139257_2_0_1"/>
<dbReference type="OrthoDB" id="4357148at2759"/>
<feature type="region of interest" description="Disordered" evidence="7">
    <location>
        <begin position="1"/>
        <end position="91"/>
    </location>
</feature>
<dbReference type="InterPro" id="IPR019098">
    <property type="entry name" value="Histone_chaperone_domain_CHZ"/>
</dbReference>
<dbReference type="KEGG" id="cfj:CFIO01_12181"/>
<evidence type="ECO:0000256" key="4">
    <source>
        <dbReference type="ARBA" id="ARBA00023186"/>
    </source>
</evidence>
<sequence length="91" mass="9950">MSSEAPTGDVQDNEYVSRQGDREPIGVLGDDAKVEDPIDAETANSDAQLERDDKEAIDKSNIVEGRTRGAKPTGEYREPGDTEGLEDKRLE</sequence>
<evidence type="ECO:0000256" key="6">
    <source>
        <dbReference type="ARBA" id="ARBA00025877"/>
    </source>
</evidence>
<dbReference type="Pfam" id="PF09649">
    <property type="entry name" value="CHZ"/>
    <property type="match status" value="1"/>
</dbReference>
<dbReference type="eggNOG" id="ENOG502S854">
    <property type="taxonomic scope" value="Eukaryota"/>
</dbReference>
<dbReference type="GO" id="GO:0005634">
    <property type="term" value="C:nucleus"/>
    <property type="evidence" value="ECO:0007669"/>
    <property type="project" value="UniProtKB-SubCell"/>
</dbReference>
<evidence type="ECO:0000256" key="7">
    <source>
        <dbReference type="SAM" id="MobiDB-lite"/>
    </source>
</evidence>
<reference evidence="9 10" key="1">
    <citation type="submission" date="2014-02" db="EMBL/GenBank/DDBJ databases">
        <title>The genome sequence of Colletotrichum fioriniae PJ7.</title>
        <authorList>
            <person name="Baroncelli R."/>
            <person name="Thon M.R."/>
        </authorList>
    </citation>
    <scope>NUCLEOTIDE SEQUENCE [LARGE SCALE GENOMIC DNA]</scope>
    <source>
        <strain evidence="9 10">PJ7</strain>
    </source>
</reference>
<comment type="subcellular location">
    <subcellularLocation>
        <location evidence="2">Nucleus</location>
    </subcellularLocation>
</comment>
<protein>
    <recommendedName>
        <fullName evidence="8">Histone chaperone domain-containing protein</fullName>
    </recommendedName>
</protein>
<evidence type="ECO:0000256" key="5">
    <source>
        <dbReference type="ARBA" id="ARBA00023242"/>
    </source>
</evidence>
<accession>A0A010SL97</accession>
<keyword evidence="10" id="KW-1185">Reference proteome</keyword>
<evidence type="ECO:0000256" key="1">
    <source>
        <dbReference type="ARBA" id="ARBA00002212"/>
    </source>
</evidence>
<name>A0A010SL97_9PEZI</name>
<comment type="function">
    <text evidence="1">Forms a chaperone-bound H2A.Z-H2B complex that acts as a source for SWR1 complex-dependent H2A to H2A.Z histone replacement in chromatin.</text>
</comment>
<proteinExistence type="inferred from homology"/>
<feature type="compositionally biased region" description="Basic and acidic residues" evidence="7">
    <location>
        <begin position="19"/>
        <end position="36"/>
    </location>
</feature>
<comment type="similarity">
    <text evidence="3">Belongs to the CHZ1 family.</text>
</comment>
<dbReference type="EMBL" id="JARH01000074">
    <property type="protein sequence ID" value="EXF85658.1"/>
    <property type="molecule type" value="Genomic_DNA"/>
</dbReference>
<keyword evidence="5" id="KW-0539">Nucleus</keyword>
<comment type="caution">
    <text evidence="9">The sequence shown here is derived from an EMBL/GenBank/DDBJ whole genome shotgun (WGS) entry which is preliminary data.</text>
</comment>
<comment type="subunit">
    <text evidence="6">Forms a heterotrimer with H2A.Z-H2B, stabilizing the association of the histone dimer. Also, with a lower affinity, forms a heterotrimer with H2A-H2B.</text>
</comment>
<evidence type="ECO:0000256" key="3">
    <source>
        <dbReference type="ARBA" id="ARBA00008057"/>
    </source>
</evidence>
<evidence type="ECO:0000259" key="8">
    <source>
        <dbReference type="Pfam" id="PF09649"/>
    </source>
</evidence>
<organism evidence="9 10">
    <name type="scientific">Colletotrichum fioriniae PJ7</name>
    <dbReference type="NCBI Taxonomy" id="1445577"/>
    <lineage>
        <taxon>Eukaryota</taxon>
        <taxon>Fungi</taxon>
        <taxon>Dikarya</taxon>
        <taxon>Ascomycota</taxon>
        <taxon>Pezizomycotina</taxon>
        <taxon>Sordariomycetes</taxon>
        <taxon>Hypocreomycetidae</taxon>
        <taxon>Glomerellales</taxon>
        <taxon>Glomerellaceae</taxon>
        <taxon>Colletotrichum</taxon>
        <taxon>Colletotrichum acutatum species complex</taxon>
    </lineage>
</organism>